<evidence type="ECO:0000256" key="2">
    <source>
        <dbReference type="ARBA" id="ARBA00008072"/>
    </source>
</evidence>
<dbReference type="Gene3D" id="3.90.180.10">
    <property type="entry name" value="Medium-chain alcohol dehydrogenases, catalytic domain"/>
    <property type="match status" value="1"/>
</dbReference>
<dbReference type="InParanoid" id="A0A2K1QRV2"/>
<proteinExistence type="inferred from homology"/>
<dbReference type="Pfam" id="PF00107">
    <property type="entry name" value="ADH_zinc_N"/>
    <property type="match status" value="1"/>
</dbReference>
<dbReference type="GO" id="GO:0046872">
    <property type="term" value="F:metal ion binding"/>
    <property type="evidence" value="ECO:0007669"/>
    <property type="project" value="UniProtKB-KW"/>
</dbReference>
<dbReference type="EMBL" id="NKHZ01000049">
    <property type="protein sequence ID" value="PNS17818.1"/>
    <property type="molecule type" value="Genomic_DNA"/>
</dbReference>
<keyword evidence="6" id="KW-0520">NAD</keyword>
<dbReference type="AlphaFoldDB" id="A0A2K1QRV2"/>
<name>A0A2K1QRV2_9PEZI</name>
<dbReference type="SUPFAM" id="SSF50129">
    <property type="entry name" value="GroES-like"/>
    <property type="match status" value="1"/>
</dbReference>
<keyword evidence="3" id="KW-0479">Metal-binding</keyword>
<dbReference type="GO" id="GO:0005737">
    <property type="term" value="C:cytoplasm"/>
    <property type="evidence" value="ECO:0007669"/>
    <property type="project" value="TreeGrafter"/>
</dbReference>
<reference evidence="8 9" key="1">
    <citation type="submission" date="2017-06" db="EMBL/GenBank/DDBJ databases">
        <title>Draft genome sequence of a variant of Elsinoe murrayae.</title>
        <authorList>
            <person name="Cheng Q."/>
        </authorList>
    </citation>
    <scope>NUCLEOTIDE SEQUENCE [LARGE SCALE GENOMIC DNA]</scope>
    <source>
        <strain evidence="8 9">CQ-2017a</strain>
    </source>
</reference>
<dbReference type="InterPro" id="IPR020843">
    <property type="entry name" value="ER"/>
</dbReference>
<dbReference type="FunFam" id="3.40.50.720:FF:000039">
    <property type="entry name" value="Alcohol dehydrogenase AdhP"/>
    <property type="match status" value="1"/>
</dbReference>
<dbReference type="OrthoDB" id="256333at2759"/>
<evidence type="ECO:0000313" key="9">
    <source>
        <dbReference type="Proteomes" id="UP000243797"/>
    </source>
</evidence>
<dbReference type="GO" id="GO:0004022">
    <property type="term" value="F:alcohol dehydrogenase (NAD+) activity"/>
    <property type="evidence" value="ECO:0007669"/>
    <property type="project" value="TreeGrafter"/>
</dbReference>
<comment type="caution">
    <text evidence="8">The sequence shown here is derived from an EMBL/GenBank/DDBJ whole genome shotgun (WGS) entry which is preliminary data.</text>
</comment>
<evidence type="ECO:0000256" key="3">
    <source>
        <dbReference type="ARBA" id="ARBA00022723"/>
    </source>
</evidence>
<dbReference type="PANTHER" id="PTHR42940">
    <property type="entry name" value="ALCOHOL DEHYDROGENASE 1-RELATED"/>
    <property type="match status" value="1"/>
</dbReference>
<dbReference type="STRING" id="2082308.A0A2K1QRV2"/>
<evidence type="ECO:0000256" key="1">
    <source>
        <dbReference type="ARBA" id="ARBA00001947"/>
    </source>
</evidence>
<dbReference type="InterPro" id="IPR036291">
    <property type="entry name" value="NAD(P)-bd_dom_sf"/>
</dbReference>
<comment type="cofactor">
    <cofactor evidence="1">
        <name>Zn(2+)</name>
        <dbReference type="ChEBI" id="CHEBI:29105"/>
    </cofactor>
</comment>
<sequence length="369" mass="39606">MGLEDIPDTMKAVQVVEFDKPYQIRTIPVPKKLHGPDILIKVACASYCHTDSMVTAGIFAPPLPCTASHEGAGTIVAMGPEVPSEYKVGMRVIGGLPYHPCRVCEDCTTGPEKQRQYCPNVERHNGVLGDGFFAEYALVDSWNTTPLPDKVTFEAAAPLACAGRTIWRGVDQTGLVAGQWIALVGSGGGLGHLGIQFAKARGLNVVGVDARDDGLALSKSSGADVVIDARKGKEEVVKQVQAVTGGKGVDAAVSISDHKDATGISCAITKMHGEVIQIAQPKEVLVPFHEFIFRDIRLRGSLLCSEQESRRMLKEVAENNIHTKVNLFQGLDSIHELMEVVHGGKIQGKAIIVVDQEQIEKEKKIGASV</sequence>
<evidence type="ECO:0000313" key="8">
    <source>
        <dbReference type="EMBL" id="PNS17818.1"/>
    </source>
</evidence>
<dbReference type="InterPro" id="IPR011032">
    <property type="entry name" value="GroES-like_sf"/>
</dbReference>
<dbReference type="InterPro" id="IPR013154">
    <property type="entry name" value="ADH-like_N"/>
</dbReference>
<dbReference type="Proteomes" id="UP000243797">
    <property type="component" value="Unassembled WGS sequence"/>
</dbReference>
<dbReference type="Pfam" id="PF08240">
    <property type="entry name" value="ADH_N"/>
    <property type="match status" value="1"/>
</dbReference>
<comment type="similarity">
    <text evidence="2">Belongs to the zinc-containing alcohol dehydrogenase family.</text>
</comment>
<dbReference type="InterPro" id="IPR013149">
    <property type="entry name" value="ADH-like_C"/>
</dbReference>
<evidence type="ECO:0000256" key="5">
    <source>
        <dbReference type="ARBA" id="ARBA00023002"/>
    </source>
</evidence>
<dbReference type="Gene3D" id="3.40.50.720">
    <property type="entry name" value="NAD(P)-binding Rossmann-like Domain"/>
    <property type="match status" value="1"/>
</dbReference>
<dbReference type="SUPFAM" id="SSF51735">
    <property type="entry name" value="NAD(P)-binding Rossmann-fold domains"/>
    <property type="match status" value="1"/>
</dbReference>
<keyword evidence="5" id="KW-0560">Oxidoreductase</keyword>
<dbReference type="PANTHER" id="PTHR42940:SF8">
    <property type="entry name" value="VACUOLAR PROTEIN SORTING-ASSOCIATED PROTEIN 11"/>
    <property type="match status" value="1"/>
</dbReference>
<evidence type="ECO:0000259" key="7">
    <source>
        <dbReference type="SMART" id="SM00829"/>
    </source>
</evidence>
<feature type="domain" description="Enoyl reductase (ER)" evidence="7">
    <location>
        <begin position="19"/>
        <end position="352"/>
    </location>
</feature>
<dbReference type="SMART" id="SM00829">
    <property type="entry name" value="PKS_ER"/>
    <property type="match status" value="1"/>
</dbReference>
<accession>A0A2K1QRV2</accession>
<organism evidence="8 9">
    <name type="scientific">Sphaceloma murrayae</name>
    <dbReference type="NCBI Taxonomy" id="2082308"/>
    <lineage>
        <taxon>Eukaryota</taxon>
        <taxon>Fungi</taxon>
        <taxon>Dikarya</taxon>
        <taxon>Ascomycota</taxon>
        <taxon>Pezizomycotina</taxon>
        <taxon>Dothideomycetes</taxon>
        <taxon>Dothideomycetidae</taxon>
        <taxon>Myriangiales</taxon>
        <taxon>Elsinoaceae</taxon>
        <taxon>Sphaceloma</taxon>
    </lineage>
</organism>
<protein>
    <submittedName>
        <fullName evidence="8">Alcohol dehydrogenase 3, mitochondrial</fullName>
    </submittedName>
</protein>
<keyword evidence="4" id="KW-0862">Zinc</keyword>
<evidence type="ECO:0000256" key="4">
    <source>
        <dbReference type="ARBA" id="ARBA00022833"/>
    </source>
</evidence>
<keyword evidence="9" id="KW-1185">Reference proteome</keyword>
<gene>
    <name evidence="8" type="ORF">CAC42_3213</name>
</gene>
<evidence type="ECO:0000256" key="6">
    <source>
        <dbReference type="ARBA" id="ARBA00023027"/>
    </source>
</evidence>